<dbReference type="AlphaFoldDB" id="A0A226D8E4"/>
<sequence>MENIIIGNKTITVEEIGEIAGKVKTPALSSDPIFVERIKKGPLLVEKLLKERHVIYGVNTGVGENCGAFVTPELTAVLPSHVIRFHGCALGRFFTEEETRAIMTARYN</sequence>
<dbReference type="InterPro" id="IPR008948">
    <property type="entry name" value="L-Aspartase-like"/>
</dbReference>
<dbReference type="Proteomes" id="UP000198287">
    <property type="component" value="Unassembled WGS sequence"/>
</dbReference>
<dbReference type="SUPFAM" id="SSF48557">
    <property type="entry name" value="L-aspartase-like"/>
    <property type="match status" value="1"/>
</dbReference>
<gene>
    <name evidence="2" type="ORF">Fcan01_24254</name>
</gene>
<dbReference type="Gene3D" id="1.10.275.10">
    <property type="entry name" value="Fumarase/aspartase (N-terminal domain)"/>
    <property type="match status" value="1"/>
</dbReference>
<keyword evidence="3" id="KW-1185">Reference proteome</keyword>
<proteinExistence type="inferred from homology"/>
<evidence type="ECO:0000313" key="3">
    <source>
        <dbReference type="Proteomes" id="UP000198287"/>
    </source>
</evidence>
<dbReference type="InterPro" id="IPR024083">
    <property type="entry name" value="Fumarase/histidase_N"/>
</dbReference>
<dbReference type="Pfam" id="PF00221">
    <property type="entry name" value="Lyase_aromatic"/>
    <property type="match status" value="1"/>
</dbReference>
<dbReference type="OrthoDB" id="10051290at2759"/>
<dbReference type="EMBL" id="LNIX01000031">
    <property type="protein sequence ID" value="OXA40891.1"/>
    <property type="molecule type" value="Genomic_DNA"/>
</dbReference>
<protein>
    <submittedName>
        <fullName evidence="2">Histidine ammonia-lyase</fullName>
    </submittedName>
</protein>
<keyword evidence="2" id="KW-0456">Lyase</keyword>
<dbReference type="GO" id="GO:0016829">
    <property type="term" value="F:lyase activity"/>
    <property type="evidence" value="ECO:0007669"/>
    <property type="project" value="UniProtKB-KW"/>
</dbReference>
<name>A0A226D8E4_FOLCA</name>
<evidence type="ECO:0000313" key="2">
    <source>
        <dbReference type="EMBL" id="OXA40891.1"/>
    </source>
</evidence>
<accession>A0A226D8E4</accession>
<evidence type="ECO:0000256" key="1">
    <source>
        <dbReference type="ARBA" id="ARBA00007238"/>
    </source>
</evidence>
<comment type="similarity">
    <text evidence="1">Belongs to the PAL/histidase family.</text>
</comment>
<comment type="caution">
    <text evidence="2">The sequence shown here is derived from an EMBL/GenBank/DDBJ whole genome shotgun (WGS) entry which is preliminary data.</text>
</comment>
<reference evidence="2 3" key="1">
    <citation type="submission" date="2015-12" db="EMBL/GenBank/DDBJ databases">
        <title>The genome of Folsomia candida.</title>
        <authorList>
            <person name="Faddeeva A."/>
            <person name="Derks M.F."/>
            <person name="Anvar Y."/>
            <person name="Smit S."/>
            <person name="Van Straalen N."/>
            <person name="Roelofs D."/>
        </authorList>
    </citation>
    <scope>NUCLEOTIDE SEQUENCE [LARGE SCALE GENOMIC DNA]</scope>
    <source>
        <strain evidence="2 3">VU population</strain>
        <tissue evidence="2">Whole body</tissue>
    </source>
</reference>
<dbReference type="InterPro" id="IPR001106">
    <property type="entry name" value="Aromatic_Lyase"/>
</dbReference>
<organism evidence="2 3">
    <name type="scientific">Folsomia candida</name>
    <name type="common">Springtail</name>
    <dbReference type="NCBI Taxonomy" id="158441"/>
    <lineage>
        <taxon>Eukaryota</taxon>
        <taxon>Metazoa</taxon>
        <taxon>Ecdysozoa</taxon>
        <taxon>Arthropoda</taxon>
        <taxon>Hexapoda</taxon>
        <taxon>Collembola</taxon>
        <taxon>Entomobryomorpha</taxon>
        <taxon>Isotomoidea</taxon>
        <taxon>Isotomidae</taxon>
        <taxon>Proisotominae</taxon>
        <taxon>Folsomia</taxon>
    </lineage>
</organism>
<dbReference type="STRING" id="158441.A0A226D8E4"/>